<dbReference type="Proteomes" id="UP001610334">
    <property type="component" value="Unassembled WGS sequence"/>
</dbReference>
<proteinExistence type="predicted"/>
<dbReference type="EMBL" id="JBFXLT010000001">
    <property type="protein sequence ID" value="KAL2822932.1"/>
    <property type="molecule type" value="Genomic_DNA"/>
</dbReference>
<evidence type="ECO:0000313" key="2">
    <source>
        <dbReference type="EMBL" id="KAL2822932.1"/>
    </source>
</evidence>
<keyword evidence="3" id="KW-1185">Reference proteome</keyword>
<comment type="caution">
    <text evidence="2">The sequence shown here is derived from an EMBL/GenBank/DDBJ whole genome shotgun (WGS) entry which is preliminary data.</text>
</comment>
<reference evidence="2 3" key="1">
    <citation type="submission" date="2024-07" db="EMBL/GenBank/DDBJ databases">
        <title>Section-level genome sequencing and comparative genomics of Aspergillus sections Usti and Cavernicolus.</title>
        <authorList>
            <consortium name="Lawrence Berkeley National Laboratory"/>
            <person name="Nybo J.L."/>
            <person name="Vesth T.C."/>
            <person name="Theobald S."/>
            <person name="Frisvad J.C."/>
            <person name="Larsen T.O."/>
            <person name="Kjaerboelling I."/>
            <person name="Rothschild-Mancinelli K."/>
            <person name="Lyhne E.K."/>
            <person name="Kogle M.E."/>
            <person name="Barry K."/>
            <person name="Clum A."/>
            <person name="Na H."/>
            <person name="Ledsgaard L."/>
            <person name="Lin J."/>
            <person name="Lipzen A."/>
            <person name="Kuo A."/>
            <person name="Riley R."/>
            <person name="Mondo S."/>
            <person name="Labutti K."/>
            <person name="Haridas S."/>
            <person name="Pangalinan J."/>
            <person name="Salamov A.A."/>
            <person name="Simmons B.A."/>
            <person name="Magnuson J.K."/>
            <person name="Chen J."/>
            <person name="Drula E."/>
            <person name="Henrissat B."/>
            <person name="Wiebenga A."/>
            <person name="Lubbers R.J."/>
            <person name="Gomes A.C."/>
            <person name="Makela M.R."/>
            <person name="Stajich J."/>
            <person name="Grigoriev I.V."/>
            <person name="Mortensen U.H."/>
            <person name="De Vries R.P."/>
            <person name="Baker S.E."/>
            <person name="Andersen M.R."/>
        </authorList>
    </citation>
    <scope>NUCLEOTIDE SEQUENCE [LARGE SCALE GENOMIC DNA]</scope>
    <source>
        <strain evidence="2 3">CBS 588.65</strain>
    </source>
</reference>
<feature type="region of interest" description="Disordered" evidence="1">
    <location>
        <begin position="447"/>
        <end position="482"/>
    </location>
</feature>
<evidence type="ECO:0000313" key="3">
    <source>
        <dbReference type="Proteomes" id="UP001610334"/>
    </source>
</evidence>
<protein>
    <submittedName>
        <fullName evidence="2">Uncharacterized protein</fullName>
    </submittedName>
</protein>
<organism evidence="2 3">
    <name type="scientific">Aspergillus granulosus</name>
    <dbReference type="NCBI Taxonomy" id="176169"/>
    <lineage>
        <taxon>Eukaryota</taxon>
        <taxon>Fungi</taxon>
        <taxon>Dikarya</taxon>
        <taxon>Ascomycota</taxon>
        <taxon>Pezizomycotina</taxon>
        <taxon>Eurotiomycetes</taxon>
        <taxon>Eurotiomycetidae</taxon>
        <taxon>Eurotiales</taxon>
        <taxon>Aspergillaceae</taxon>
        <taxon>Aspergillus</taxon>
        <taxon>Aspergillus subgen. Nidulantes</taxon>
    </lineage>
</organism>
<name>A0ABR4I5L2_9EURO</name>
<gene>
    <name evidence="2" type="ORF">BJX63DRAFT_1625</name>
</gene>
<sequence>MRALLTAEQFFTQPQSPQEVRSGAFTYQSDGQLLLDGHARASWSELESKADSAEISWVVAQLTLWGIHCRDKDYHPGLRAKLRRSVNRIKTTGASPQMKAVEESLKKDFAKQMEEFENAHLEWRKKFFLRQKAPDDEARWDPELFVAKYFLTEYHGVPDKTKQKAPLVLSIQDYGDMELTKSVRAVPGLAIRSPKSYTLIGWEEAIPEAMQNLFATLSSQRYRSAGDLPTAEVEFDIDLFMSKYFLKKNGQPDPRKIKNPLRVQNTLWTPGCFEKTIKSVPGLHIRYVSSREVSKSYFFIGWDLNKVNKRVCAMEAEFAKEEAEKRAREEAWSREWDERMKEMKKKAEERAKALFKPHKDFMAAFSPPPGALTLNDLTGSYLVQSHDLPFELRVDGWDALELHIQPPKSPHGVVACMDFGFVKGMMLLALSEQSLRDFSDEMKIDPETRNQAEGAEAEAPVPAPGGRKRKRSGVEKPKGRKPSVNRVFGIGWQERRVFFRWVGADPQDRVIEIGVDDVLNCGYLDFRSSKAAARGKMAYIPPILDKHKFALSLYKVSSEPKEEPLKKWSDYASRKYPMLQALE</sequence>
<accession>A0ABR4I5L2</accession>
<evidence type="ECO:0000256" key="1">
    <source>
        <dbReference type="SAM" id="MobiDB-lite"/>
    </source>
</evidence>